<feature type="domain" description="START" evidence="1">
    <location>
        <begin position="24"/>
        <end position="201"/>
    </location>
</feature>
<dbReference type="InterPro" id="IPR002913">
    <property type="entry name" value="START_lipid-bd_dom"/>
</dbReference>
<dbReference type="EMBL" id="BJYT01000001">
    <property type="protein sequence ID" value="GEO08138.1"/>
    <property type="molecule type" value="Genomic_DNA"/>
</dbReference>
<dbReference type="PANTHER" id="PTHR19308:SF14">
    <property type="entry name" value="START DOMAIN-CONTAINING PROTEIN"/>
    <property type="match status" value="1"/>
</dbReference>
<keyword evidence="3" id="KW-1185">Reference proteome</keyword>
<dbReference type="InterPro" id="IPR028347">
    <property type="entry name" value="START_dom_prot"/>
</dbReference>
<accession>A0A512B856</accession>
<protein>
    <recommendedName>
        <fullName evidence="1">START domain-containing protein</fullName>
    </recommendedName>
</protein>
<comment type="caution">
    <text evidence="2">The sequence shown here is derived from an EMBL/GenBank/DDBJ whole genome shotgun (WGS) entry which is preliminary data.</text>
</comment>
<dbReference type="SUPFAM" id="SSF55961">
    <property type="entry name" value="Bet v1-like"/>
    <property type="match status" value="1"/>
</dbReference>
<sequence length="201" mass="22410">MIVRLLISVCFIGILNTAFSQVEWELNKDKNGIKIYTAKESTSKYKDIKVEAVFQGTIQKLMTILLNVGNTKGWVYGTKDSYVIKKIGPNEILYYSETALPWPVSNRDVPIKMVLNPDVKNNSLKVSAAGIPNAIPEKKGIVRIPYFNASWDVKSDGKNKLNITYILKMDPGGSVPAGVTNMFVSKGPFETFNNLSEMLKK</sequence>
<dbReference type="InterPro" id="IPR023393">
    <property type="entry name" value="START-like_dom_sf"/>
</dbReference>
<dbReference type="AlphaFoldDB" id="A0A512B856"/>
<evidence type="ECO:0000313" key="3">
    <source>
        <dbReference type="Proteomes" id="UP000321513"/>
    </source>
</evidence>
<dbReference type="Proteomes" id="UP000321513">
    <property type="component" value="Unassembled WGS sequence"/>
</dbReference>
<reference evidence="2 3" key="1">
    <citation type="submission" date="2019-07" db="EMBL/GenBank/DDBJ databases">
        <title>Whole genome shotgun sequence of Segetibacter aerophilus NBRC 106135.</title>
        <authorList>
            <person name="Hosoyama A."/>
            <person name="Uohara A."/>
            <person name="Ohji S."/>
            <person name="Ichikawa N."/>
        </authorList>
    </citation>
    <scope>NUCLEOTIDE SEQUENCE [LARGE SCALE GENOMIC DNA]</scope>
    <source>
        <strain evidence="2 3">NBRC 106135</strain>
    </source>
</reference>
<dbReference type="GO" id="GO:0005737">
    <property type="term" value="C:cytoplasm"/>
    <property type="evidence" value="ECO:0007669"/>
    <property type="project" value="UniProtKB-ARBA"/>
</dbReference>
<dbReference type="Pfam" id="PF01852">
    <property type="entry name" value="START"/>
    <property type="match status" value="1"/>
</dbReference>
<dbReference type="RefSeq" id="WP_147202151.1">
    <property type="nucleotide sequence ID" value="NZ_BJYT01000001.1"/>
</dbReference>
<evidence type="ECO:0000259" key="1">
    <source>
        <dbReference type="PROSITE" id="PS50848"/>
    </source>
</evidence>
<evidence type="ECO:0000313" key="2">
    <source>
        <dbReference type="EMBL" id="GEO08138.1"/>
    </source>
</evidence>
<dbReference type="OrthoDB" id="5734556at2"/>
<proteinExistence type="predicted"/>
<dbReference type="Gene3D" id="3.30.530.20">
    <property type="match status" value="1"/>
</dbReference>
<dbReference type="GO" id="GO:0008289">
    <property type="term" value="F:lipid binding"/>
    <property type="evidence" value="ECO:0007669"/>
    <property type="project" value="InterPro"/>
</dbReference>
<dbReference type="InterPro" id="IPR051213">
    <property type="entry name" value="START_lipid_transfer"/>
</dbReference>
<dbReference type="PROSITE" id="PS50848">
    <property type="entry name" value="START"/>
    <property type="match status" value="1"/>
</dbReference>
<name>A0A512B856_9BACT</name>
<dbReference type="PANTHER" id="PTHR19308">
    <property type="entry name" value="PHOSPHATIDYLCHOLINE TRANSFER PROTEIN"/>
    <property type="match status" value="1"/>
</dbReference>
<gene>
    <name evidence="2" type="ORF">SAE01_06340</name>
</gene>
<organism evidence="2 3">
    <name type="scientific">Segetibacter aerophilus</name>
    <dbReference type="NCBI Taxonomy" id="670293"/>
    <lineage>
        <taxon>Bacteria</taxon>
        <taxon>Pseudomonadati</taxon>
        <taxon>Bacteroidota</taxon>
        <taxon>Chitinophagia</taxon>
        <taxon>Chitinophagales</taxon>
        <taxon>Chitinophagaceae</taxon>
        <taxon>Segetibacter</taxon>
    </lineage>
</organism>
<dbReference type="PIRSF" id="PIRSF039033">
    <property type="entry name" value="START_dom"/>
    <property type="match status" value="1"/>
</dbReference>